<dbReference type="AlphaFoldDB" id="A0AAD5RL71"/>
<dbReference type="Pfam" id="PF00248">
    <property type="entry name" value="Aldo_ket_red"/>
    <property type="match status" value="1"/>
</dbReference>
<dbReference type="InterPro" id="IPR050791">
    <property type="entry name" value="Aldo-Keto_reductase"/>
</dbReference>
<dbReference type="GO" id="GO:0005737">
    <property type="term" value="C:cytoplasm"/>
    <property type="evidence" value="ECO:0007669"/>
    <property type="project" value="TreeGrafter"/>
</dbReference>
<organism evidence="3 4">
    <name type="scientific">Zalerion maritima</name>
    <dbReference type="NCBI Taxonomy" id="339359"/>
    <lineage>
        <taxon>Eukaryota</taxon>
        <taxon>Fungi</taxon>
        <taxon>Dikarya</taxon>
        <taxon>Ascomycota</taxon>
        <taxon>Pezizomycotina</taxon>
        <taxon>Sordariomycetes</taxon>
        <taxon>Lulworthiomycetidae</taxon>
        <taxon>Lulworthiales</taxon>
        <taxon>Lulworthiaceae</taxon>
        <taxon>Zalerion</taxon>
    </lineage>
</organism>
<evidence type="ECO:0000313" key="3">
    <source>
        <dbReference type="EMBL" id="KAJ2897347.1"/>
    </source>
</evidence>
<dbReference type="InterPro" id="IPR036812">
    <property type="entry name" value="NAD(P)_OxRdtase_dom_sf"/>
</dbReference>
<dbReference type="PANTHER" id="PTHR43625">
    <property type="entry name" value="AFLATOXIN B1 ALDEHYDE REDUCTASE"/>
    <property type="match status" value="1"/>
</dbReference>
<comment type="caution">
    <text evidence="3">The sequence shown here is derived from an EMBL/GenBank/DDBJ whole genome shotgun (WGS) entry which is preliminary data.</text>
</comment>
<feature type="domain" description="NADP-dependent oxidoreductase" evidence="2">
    <location>
        <begin position="21"/>
        <end position="325"/>
    </location>
</feature>
<gene>
    <name evidence="3" type="ORF">MKZ38_004770</name>
</gene>
<keyword evidence="1" id="KW-0560">Oxidoreductase</keyword>
<protein>
    <recommendedName>
        <fullName evidence="2">NADP-dependent oxidoreductase domain-containing protein</fullName>
    </recommendedName>
</protein>
<evidence type="ECO:0000256" key="1">
    <source>
        <dbReference type="ARBA" id="ARBA00023002"/>
    </source>
</evidence>
<sequence>MPAQNVPLHKLGRDGPSVPALGLGLMPLSHEVYGSVMPEEDQLAFLDRACELGATFWDSADLYGGSEALIGKWFKRTGKRSDIFLATKFGFVKGSPSLAVDSSGEYCKTACAESLRLLETDCIDLCHQPGDPLDYMHHADTKTPIEQTMRALKELQEEGKIKHIGLSSISSKTLRRAYKIAPVAAVQVEYSPFVLDCETEAGTNLLAACRELGVAVVTACPLGRGILTSTYAKGGPVGDEKDMRSKVMPRFMEGNRDKNTKLVAKFQDMAERKGCTVSQLALAWLLKQGDDIFPIPGTKRIKYMEENWGALLVKLSDEEDAEVRNFVEKVEIAGSYMPPKFEAYIYRDTPEEGAVSERV</sequence>
<dbReference type="SUPFAM" id="SSF51430">
    <property type="entry name" value="NAD(P)-linked oxidoreductase"/>
    <property type="match status" value="1"/>
</dbReference>
<dbReference type="InterPro" id="IPR023210">
    <property type="entry name" value="NADP_OxRdtase_dom"/>
</dbReference>
<dbReference type="Gene3D" id="3.20.20.100">
    <property type="entry name" value="NADP-dependent oxidoreductase domain"/>
    <property type="match status" value="1"/>
</dbReference>
<name>A0AAD5RL71_9PEZI</name>
<evidence type="ECO:0000259" key="2">
    <source>
        <dbReference type="Pfam" id="PF00248"/>
    </source>
</evidence>
<proteinExistence type="predicted"/>
<dbReference type="EMBL" id="JAKWBI020000280">
    <property type="protein sequence ID" value="KAJ2897347.1"/>
    <property type="molecule type" value="Genomic_DNA"/>
</dbReference>
<dbReference type="Proteomes" id="UP001201980">
    <property type="component" value="Unassembled WGS sequence"/>
</dbReference>
<keyword evidence="4" id="KW-1185">Reference proteome</keyword>
<dbReference type="GO" id="GO:0016491">
    <property type="term" value="F:oxidoreductase activity"/>
    <property type="evidence" value="ECO:0007669"/>
    <property type="project" value="UniProtKB-KW"/>
</dbReference>
<evidence type="ECO:0000313" key="4">
    <source>
        <dbReference type="Proteomes" id="UP001201980"/>
    </source>
</evidence>
<accession>A0AAD5RL71</accession>
<reference evidence="3" key="1">
    <citation type="submission" date="2022-07" db="EMBL/GenBank/DDBJ databases">
        <title>Draft genome sequence of Zalerion maritima ATCC 34329, a (micro)plastics degrading marine fungus.</title>
        <authorList>
            <person name="Paco A."/>
            <person name="Goncalves M.F.M."/>
            <person name="Rocha-Santos T.A.P."/>
            <person name="Alves A."/>
        </authorList>
    </citation>
    <scope>NUCLEOTIDE SEQUENCE</scope>
    <source>
        <strain evidence="3">ATCC 34329</strain>
    </source>
</reference>
<dbReference type="PANTHER" id="PTHR43625:SF40">
    <property type="entry name" value="ALDO-KETO REDUCTASE YAKC [NADP(+)]"/>
    <property type="match status" value="1"/>
</dbReference>